<reference evidence="2" key="2">
    <citation type="submission" date="2020-11" db="EMBL/GenBank/DDBJ databases">
        <authorList>
            <person name="McCartney M.A."/>
            <person name="Auch B."/>
            <person name="Kono T."/>
            <person name="Mallez S."/>
            <person name="Becker A."/>
            <person name="Gohl D.M."/>
            <person name="Silverstein K.A.T."/>
            <person name="Koren S."/>
            <person name="Bechman K.B."/>
            <person name="Herman A."/>
            <person name="Abrahante J.E."/>
            <person name="Garbe J."/>
        </authorList>
    </citation>
    <scope>NUCLEOTIDE SEQUENCE</scope>
    <source>
        <strain evidence="2">Duluth1</strain>
        <tissue evidence="2">Whole animal</tissue>
    </source>
</reference>
<keyword evidence="1" id="KW-1133">Transmembrane helix</keyword>
<gene>
    <name evidence="2" type="ORF">DPMN_150834</name>
</gene>
<keyword evidence="3" id="KW-1185">Reference proteome</keyword>
<feature type="transmembrane region" description="Helical" evidence="1">
    <location>
        <begin position="182"/>
        <end position="206"/>
    </location>
</feature>
<name>A0A9D4J6Q1_DREPO</name>
<protein>
    <submittedName>
        <fullName evidence="2">Uncharacterized protein</fullName>
    </submittedName>
</protein>
<proteinExistence type="predicted"/>
<sequence length="269" mass="28627">MNVNNGEGNYVYSLVDQKPDGKFYQKDPSRYRVYCNESALRSNGHSIYILNVSVTDGVTYLNDNFNVTVIGFTISTTGAKTLPTGVQSNSSLTVTSTDGRTNSSQWSSYVSVPMSAKTSTTESEVTTTGSITVTGGVLQEYGVNTTYLYTEMTTDGGLHGSKFSSSVTLPITFKSKSSSTDVGLIVGIVVGVVGLTLIAIAIYVVWKKRGKKKIQISATTGPKHSVEFTNFEYKHLDRDGGYIGAGGDVRVSIGGSPSTAGDSKVPVNE</sequence>
<organism evidence="2 3">
    <name type="scientific">Dreissena polymorpha</name>
    <name type="common">Zebra mussel</name>
    <name type="synonym">Mytilus polymorpha</name>
    <dbReference type="NCBI Taxonomy" id="45954"/>
    <lineage>
        <taxon>Eukaryota</taxon>
        <taxon>Metazoa</taxon>
        <taxon>Spiralia</taxon>
        <taxon>Lophotrochozoa</taxon>
        <taxon>Mollusca</taxon>
        <taxon>Bivalvia</taxon>
        <taxon>Autobranchia</taxon>
        <taxon>Heteroconchia</taxon>
        <taxon>Euheterodonta</taxon>
        <taxon>Imparidentia</taxon>
        <taxon>Neoheterodontei</taxon>
        <taxon>Myida</taxon>
        <taxon>Dreissenoidea</taxon>
        <taxon>Dreissenidae</taxon>
        <taxon>Dreissena</taxon>
    </lineage>
</organism>
<keyword evidence="1" id="KW-0812">Transmembrane</keyword>
<dbReference type="EMBL" id="JAIWYP010000007">
    <property type="protein sequence ID" value="KAH3797257.1"/>
    <property type="molecule type" value="Genomic_DNA"/>
</dbReference>
<dbReference type="Proteomes" id="UP000828390">
    <property type="component" value="Unassembled WGS sequence"/>
</dbReference>
<evidence type="ECO:0000313" key="2">
    <source>
        <dbReference type="EMBL" id="KAH3797257.1"/>
    </source>
</evidence>
<keyword evidence="1" id="KW-0472">Membrane</keyword>
<accession>A0A9D4J6Q1</accession>
<reference evidence="2" key="1">
    <citation type="journal article" date="2019" name="bioRxiv">
        <title>The Genome of the Zebra Mussel, Dreissena polymorpha: A Resource for Invasive Species Research.</title>
        <authorList>
            <person name="McCartney M.A."/>
            <person name="Auch B."/>
            <person name="Kono T."/>
            <person name="Mallez S."/>
            <person name="Zhang Y."/>
            <person name="Obille A."/>
            <person name="Becker A."/>
            <person name="Abrahante J.E."/>
            <person name="Garbe J."/>
            <person name="Badalamenti J.P."/>
            <person name="Herman A."/>
            <person name="Mangelson H."/>
            <person name="Liachko I."/>
            <person name="Sullivan S."/>
            <person name="Sone E.D."/>
            <person name="Koren S."/>
            <person name="Silverstein K.A.T."/>
            <person name="Beckman K.B."/>
            <person name="Gohl D.M."/>
        </authorList>
    </citation>
    <scope>NUCLEOTIDE SEQUENCE</scope>
    <source>
        <strain evidence="2">Duluth1</strain>
        <tissue evidence="2">Whole animal</tissue>
    </source>
</reference>
<evidence type="ECO:0000256" key="1">
    <source>
        <dbReference type="SAM" id="Phobius"/>
    </source>
</evidence>
<evidence type="ECO:0000313" key="3">
    <source>
        <dbReference type="Proteomes" id="UP000828390"/>
    </source>
</evidence>
<comment type="caution">
    <text evidence="2">The sequence shown here is derived from an EMBL/GenBank/DDBJ whole genome shotgun (WGS) entry which is preliminary data.</text>
</comment>
<dbReference type="AlphaFoldDB" id="A0A9D4J6Q1"/>